<evidence type="ECO:0000313" key="2">
    <source>
        <dbReference type="EMBL" id="GHH32531.1"/>
    </source>
</evidence>
<proteinExistence type="predicted"/>
<name>A0ABQ3M353_9PSEU</name>
<dbReference type="Proteomes" id="UP000605568">
    <property type="component" value="Unassembled WGS sequence"/>
</dbReference>
<feature type="region of interest" description="Disordered" evidence="1">
    <location>
        <begin position="146"/>
        <end position="190"/>
    </location>
</feature>
<evidence type="ECO:0000256" key="1">
    <source>
        <dbReference type="SAM" id="MobiDB-lite"/>
    </source>
</evidence>
<reference evidence="3" key="1">
    <citation type="journal article" date="2019" name="Int. J. Syst. Evol. Microbiol.">
        <title>The Global Catalogue of Microorganisms (GCM) 10K type strain sequencing project: providing services to taxonomists for standard genome sequencing and annotation.</title>
        <authorList>
            <consortium name="The Broad Institute Genomics Platform"/>
            <consortium name="The Broad Institute Genome Sequencing Center for Infectious Disease"/>
            <person name="Wu L."/>
            <person name="Ma J."/>
        </authorList>
    </citation>
    <scope>NUCLEOTIDE SEQUENCE [LARGE SCALE GENOMIC DNA]</scope>
    <source>
        <strain evidence="3">CGMCC 4.7367</strain>
    </source>
</reference>
<protein>
    <recommendedName>
        <fullName evidence="4">Zinc-ribbon domain-containing protein</fullName>
    </recommendedName>
</protein>
<sequence length="190" mass="21422">MDNPTIATPSEIDAELAHLHAERAKAEATVRNSDEAPYEVDERNAVDLAADLEPRIEQARRSASEFEVSMQPFEEEFDRRGGWTRAWLVQNTGGHVHRTMLCRTCFPSTKFAWLIHLSGHDEAEIVDLAGEAACTECYPSAPVEVRNRPSRIKTPEQLARNEQKAERATQRPRRRSPRLVGFPCAPSTTE</sequence>
<dbReference type="EMBL" id="BNAR01000002">
    <property type="protein sequence ID" value="GHH32531.1"/>
    <property type="molecule type" value="Genomic_DNA"/>
</dbReference>
<keyword evidence="3" id="KW-1185">Reference proteome</keyword>
<organism evidence="2 3">
    <name type="scientific">Lentzea cavernae</name>
    <dbReference type="NCBI Taxonomy" id="2020703"/>
    <lineage>
        <taxon>Bacteria</taxon>
        <taxon>Bacillati</taxon>
        <taxon>Actinomycetota</taxon>
        <taxon>Actinomycetes</taxon>
        <taxon>Pseudonocardiales</taxon>
        <taxon>Pseudonocardiaceae</taxon>
        <taxon>Lentzea</taxon>
    </lineage>
</organism>
<accession>A0ABQ3M353</accession>
<evidence type="ECO:0000313" key="3">
    <source>
        <dbReference type="Proteomes" id="UP000605568"/>
    </source>
</evidence>
<gene>
    <name evidence="2" type="ORF">GCM10017774_13580</name>
</gene>
<comment type="caution">
    <text evidence="2">The sequence shown here is derived from an EMBL/GenBank/DDBJ whole genome shotgun (WGS) entry which is preliminary data.</text>
</comment>
<feature type="compositionally biased region" description="Basic and acidic residues" evidence="1">
    <location>
        <begin position="159"/>
        <end position="169"/>
    </location>
</feature>
<dbReference type="RefSeq" id="WP_191296714.1">
    <property type="nucleotide sequence ID" value="NZ_BNAR01000002.1"/>
</dbReference>
<evidence type="ECO:0008006" key="4">
    <source>
        <dbReference type="Google" id="ProtNLM"/>
    </source>
</evidence>